<dbReference type="PANTHER" id="PTHR34448:SF1">
    <property type="entry name" value="BLL6088 PROTEIN"/>
    <property type="match status" value="1"/>
</dbReference>
<comment type="caution">
    <text evidence="2">The sequence shown here is derived from an EMBL/GenBank/DDBJ whole genome shotgun (WGS) entry which is preliminary data.</text>
</comment>
<sequence length="686" mass="79758">MFDLNEYYRAENKLEFDSWQTTVDRIREIHDETERFHDNVDFGILFQRISRIILDMSTVEKNLNEAYFLNNDLKTLVAQNQKLFYEIVSPAYEKSYANPAFCVHIFGEPLGQLMSFFYFIYRQYSRFACFHYIFKMAGYNRLFISVYENVREGNLDYEYLKRLITDEVRENTVKTAAVAFKKRFDLNYRYFLDIVEHADLSDPRYLFRCGCYVSEHTLRLVRFLSTYDSVKLEKLARVIVTAYENSFPRTGKELQSGSLVKISYQLGQEMIIRYVVRELRSKGLEPLIDRVAAALPNRQYYYDHQNDHTLYLDHRYAEVRLRSLKNAYEQSAHYLQQYSGDISFVTGDFGSTPFVPLIKDQALKLNARQREMHKVYVKTSRSLYLSHVPRKQISFTAISFPSPEIGENFERIFNDVFEVNTQDEEKFALVQKTIIDALDLGRAIHIKGNNGNQTDLTIALPPLLSPEKETNFVNCLADVNIPVGEVFTTPQLKGTNGILHLEETYVLGYKFIDLTLTFEDGYLVDFRTTTFNKESDNLNYIDEHLLFHHDHLPIGEFAIGTNTLAYVMARKHKILQFLPMLISEKMGPHFALGDSCFSHQEDQRVFNPVDNKEVIAKENEKSALRKSYPSEAYTNFHLDINLPYESIGHIQVMTKAGPNIDIIRNGKFALPGTEFLNDPFLDAGAE</sequence>
<dbReference type="Proteomes" id="UP001594351">
    <property type="component" value="Unassembled WGS sequence"/>
</dbReference>
<keyword evidence="2" id="KW-0031">Aminopeptidase</keyword>
<evidence type="ECO:0000313" key="2">
    <source>
        <dbReference type="EMBL" id="MFC1852865.1"/>
    </source>
</evidence>
<dbReference type="SUPFAM" id="SSF144052">
    <property type="entry name" value="Thermophilic metalloprotease-like"/>
    <property type="match status" value="1"/>
</dbReference>
<dbReference type="GO" id="GO:0004177">
    <property type="term" value="F:aminopeptidase activity"/>
    <property type="evidence" value="ECO:0007669"/>
    <property type="project" value="UniProtKB-KW"/>
</dbReference>
<dbReference type="Pfam" id="PF02073">
    <property type="entry name" value="Peptidase_M29"/>
    <property type="match status" value="1"/>
</dbReference>
<dbReference type="InterPro" id="IPR000787">
    <property type="entry name" value="Peptidase_M29"/>
</dbReference>
<organism evidence="2 3">
    <name type="scientific">candidate division CSSED10-310 bacterium</name>
    <dbReference type="NCBI Taxonomy" id="2855610"/>
    <lineage>
        <taxon>Bacteria</taxon>
        <taxon>Bacteria division CSSED10-310</taxon>
    </lineage>
</organism>
<keyword evidence="1" id="KW-0479">Metal-binding</keyword>
<evidence type="ECO:0000313" key="3">
    <source>
        <dbReference type="Proteomes" id="UP001594351"/>
    </source>
</evidence>
<reference evidence="2 3" key="1">
    <citation type="submission" date="2024-09" db="EMBL/GenBank/DDBJ databases">
        <title>Laminarin stimulates single cell rates of sulfate reduction while oxygen inhibits transcriptomic activity in coastal marine sediment.</title>
        <authorList>
            <person name="Lindsay M."/>
            <person name="Orcutt B."/>
            <person name="Emerson D."/>
            <person name="Stepanauskas R."/>
            <person name="D'Angelo T."/>
        </authorList>
    </citation>
    <scope>NUCLEOTIDE SEQUENCE [LARGE SCALE GENOMIC DNA]</scope>
    <source>
        <strain evidence="2">SAG AM-311-K15</strain>
    </source>
</reference>
<keyword evidence="2" id="KW-0378">Hydrolase</keyword>
<name>A0ABV6Z329_UNCC1</name>
<protein>
    <submittedName>
        <fullName evidence="2">Aminopeptidase</fullName>
        <ecNumber evidence="2">3.4.11.-</ecNumber>
    </submittedName>
</protein>
<dbReference type="EMBL" id="JBHPBY010000380">
    <property type="protein sequence ID" value="MFC1852865.1"/>
    <property type="molecule type" value="Genomic_DNA"/>
</dbReference>
<keyword evidence="2" id="KW-0645">Protease</keyword>
<dbReference type="InterPro" id="IPR052170">
    <property type="entry name" value="M29_Exopeptidase"/>
</dbReference>
<gene>
    <name evidence="2" type="ORF">ACFL27_21920</name>
</gene>
<dbReference type="EC" id="3.4.11.-" evidence="2"/>
<evidence type="ECO:0000256" key="1">
    <source>
        <dbReference type="ARBA" id="ARBA00022723"/>
    </source>
</evidence>
<dbReference type="PANTHER" id="PTHR34448">
    <property type="entry name" value="AMINOPEPTIDASE"/>
    <property type="match status" value="1"/>
</dbReference>
<keyword evidence="3" id="KW-1185">Reference proteome</keyword>
<proteinExistence type="predicted"/>
<accession>A0ABV6Z329</accession>